<feature type="compositionally biased region" description="Basic and acidic residues" evidence="2">
    <location>
        <begin position="1"/>
        <end position="18"/>
    </location>
</feature>
<evidence type="ECO:0000256" key="1">
    <source>
        <dbReference type="SAM" id="Coils"/>
    </source>
</evidence>
<dbReference type="AlphaFoldDB" id="A0A0D2HZE3"/>
<keyword evidence="5" id="KW-1185">Reference proteome</keyword>
<organism evidence="4 5">
    <name type="scientific">Cladophialophora bantiana (strain ATCC 10958 / CBS 173.52 / CDC B-1940 / NIH 8579)</name>
    <name type="common">Xylohypha bantiana</name>
    <dbReference type="NCBI Taxonomy" id="1442370"/>
    <lineage>
        <taxon>Eukaryota</taxon>
        <taxon>Fungi</taxon>
        <taxon>Dikarya</taxon>
        <taxon>Ascomycota</taxon>
        <taxon>Pezizomycotina</taxon>
        <taxon>Eurotiomycetes</taxon>
        <taxon>Chaetothyriomycetidae</taxon>
        <taxon>Chaetothyriales</taxon>
        <taxon>Herpotrichiellaceae</taxon>
        <taxon>Cladophialophora</taxon>
    </lineage>
</organism>
<keyword evidence="1" id="KW-0175">Coiled coil</keyword>
<dbReference type="Proteomes" id="UP000053789">
    <property type="component" value="Unassembled WGS sequence"/>
</dbReference>
<dbReference type="InterPro" id="IPR053716">
    <property type="entry name" value="Flag_assembly_chemotaxis_eff"/>
</dbReference>
<dbReference type="GO" id="GO:0005525">
    <property type="term" value="F:GTP binding"/>
    <property type="evidence" value="ECO:0007669"/>
    <property type="project" value="InterPro"/>
</dbReference>
<reference evidence="4" key="1">
    <citation type="submission" date="2015-01" db="EMBL/GenBank/DDBJ databases">
        <title>The Genome Sequence of Cladophialophora bantiana CBS 173.52.</title>
        <authorList>
            <consortium name="The Broad Institute Genomics Platform"/>
            <person name="Cuomo C."/>
            <person name="de Hoog S."/>
            <person name="Gorbushina A."/>
            <person name="Stielow B."/>
            <person name="Teixiera M."/>
            <person name="Abouelleil A."/>
            <person name="Chapman S.B."/>
            <person name="Priest M."/>
            <person name="Young S.K."/>
            <person name="Wortman J."/>
            <person name="Nusbaum C."/>
            <person name="Birren B."/>
        </authorList>
    </citation>
    <scope>NUCLEOTIDE SEQUENCE [LARGE SCALE GENOMIC DNA]</scope>
    <source>
        <strain evidence="4">CBS 173.52</strain>
    </source>
</reference>
<dbReference type="EMBL" id="KN846983">
    <property type="protein sequence ID" value="KIW96290.1"/>
    <property type="molecule type" value="Genomic_DNA"/>
</dbReference>
<dbReference type="SUPFAM" id="SSF52540">
    <property type="entry name" value="P-loop containing nucleoside triphosphate hydrolases"/>
    <property type="match status" value="1"/>
</dbReference>
<dbReference type="Pfam" id="PF01926">
    <property type="entry name" value="MMR_HSR1"/>
    <property type="match status" value="1"/>
</dbReference>
<feature type="region of interest" description="Disordered" evidence="2">
    <location>
        <begin position="1"/>
        <end position="46"/>
    </location>
</feature>
<name>A0A0D2HZE3_CLAB1</name>
<dbReference type="InterPro" id="IPR027417">
    <property type="entry name" value="P-loop_NTPase"/>
</dbReference>
<dbReference type="OrthoDB" id="8954335at2759"/>
<proteinExistence type="predicted"/>
<dbReference type="VEuPathDB" id="FungiDB:Z519_03359"/>
<dbReference type="GeneID" id="27696287"/>
<dbReference type="InterPro" id="IPR006073">
    <property type="entry name" value="GTP-bd"/>
</dbReference>
<feature type="coiled-coil region" evidence="1">
    <location>
        <begin position="270"/>
        <end position="403"/>
    </location>
</feature>
<dbReference type="Gene3D" id="3.40.50.300">
    <property type="entry name" value="P-loop containing nucleotide triphosphate hydrolases"/>
    <property type="match status" value="1"/>
</dbReference>
<dbReference type="Gene3D" id="1.10.287.1700">
    <property type="match status" value="1"/>
</dbReference>
<protein>
    <recommendedName>
        <fullName evidence="3">G domain-containing protein</fullName>
    </recommendedName>
</protein>
<dbReference type="HOGENOM" id="CLU_018003_1_1_1"/>
<gene>
    <name evidence="4" type="ORF">Z519_03359</name>
</gene>
<evidence type="ECO:0000256" key="2">
    <source>
        <dbReference type="SAM" id="MobiDB-lite"/>
    </source>
</evidence>
<evidence type="ECO:0000313" key="5">
    <source>
        <dbReference type="Proteomes" id="UP000053789"/>
    </source>
</evidence>
<accession>A0A0D2HZE3</accession>
<sequence length="431" mass="49410">MAKLKSTDDEAVRDHEELANSLRLPPVKDESESDDEANDEINSSSNGKGMEEVWIAVMGVTGAGKSSFIQLCTGKPPEELKIGHGLESCTTVVQEYSFICKDKGDNASILVHLIDTPGFDDTNKNDAEVLRDIANWLNTTYQNKILLSGVLYLHRISDPKMQGSARRNLLMFMQLCGPHCYQNVMLVTTMWSIVSNRTGEERERELVEKFWGTMKKQGSLVRRHEGNKTSALSILGDLIDRREKIILQIQQEMVENKKDLNETAAGQQLDQDLLREKAKHKKEMRELKQQMDQAIKSHDEVAKAYIADMQKDLQGKIEEGERARESIRRDFEKLQKEREEEMNKMKNRINDQVKQLEESSKRHSELQAKLDAGQGSPMLNKQMKDYEQKIHSLEMKIETQTKMMERRKGGVSAEVGEWSKRLKYLFMTTAD</sequence>
<feature type="domain" description="G" evidence="3">
    <location>
        <begin position="55"/>
        <end position="130"/>
    </location>
</feature>
<dbReference type="CDD" id="cd00882">
    <property type="entry name" value="Ras_like_GTPase"/>
    <property type="match status" value="1"/>
</dbReference>
<evidence type="ECO:0000259" key="3">
    <source>
        <dbReference type="Pfam" id="PF01926"/>
    </source>
</evidence>
<dbReference type="RefSeq" id="XP_016622959.1">
    <property type="nucleotide sequence ID" value="XM_016761109.1"/>
</dbReference>
<evidence type="ECO:0000313" key="4">
    <source>
        <dbReference type="EMBL" id="KIW96290.1"/>
    </source>
</evidence>